<dbReference type="EMBL" id="BGJZ01000186">
    <property type="protein sequence ID" value="GBH10465.1"/>
    <property type="molecule type" value="Genomic_DNA"/>
</dbReference>
<gene>
    <name evidence="1" type="ORF">KPSA1_03883</name>
</gene>
<accession>A0A2V0QJH1</accession>
<sequence length="41" mass="4270">MVTTSALIAVASVLTAFRITQSIGYSVCVGLMALEQSVQPI</sequence>
<dbReference type="Proteomes" id="UP000247480">
    <property type="component" value="Unassembled WGS sequence"/>
</dbReference>
<evidence type="ECO:0000313" key="1">
    <source>
        <dbReference type="EMBL" id="GBH10465.1"/>
    </source>
</evidence>
<proteinExistence type="predicted"/>
<dbReference type="AlphaFoldDB" id="A0A2V0QJH1"/>
<evidence type="ECO:0000313" key="2">
    <source>
        <dbReference type="Proteomes" id="UP000247480"/>
    </source>
</evidence>
<name>A0A2V0QJH1_PSESF</name>
<comment type="caution">
    <text evidence="1">The sequence shown here is derived from an EMBL/GenBank/DDBJ whole genome shotgun (WGS) entry which is preliminary data.</text>
</comment>
<protein>
    <submittedName>
        <fullName evidence="1">Uncharacterized protein</fullName>
    </submittedName>
</protein>
<organism evidence="1 2">
    <name type="scientific">Pseudomonas syringae pv. actinidiae</name>
    <dbReference type="NCBI Taxonomy" id="103796"/>
    <lineage>
        <taxon>Bacteria</taxon>
        <taxon>Pseudomonadati</taxon>
        <taxon>Pseudomonadota</taxon>
        <taxon>Gammaproteobacteria</taxon>
        <taxon>Pseudomonadales</taxon>
        <taxon>Pseudomonadaceae</taxon>
        <taxon>Pseudomonas</taxon>
        <taxon>Pseudomonas syringae</taxon>
    </lineage>
</organism>
<reference evidence="1 2" key="1">
    <citation type="submission" date="2018-04" db="EMBL/GenBank/DDBJ databases">
        <title>Draft genome sequence of Pseudomonas syringae pv. actinidiae biovar 1 strains isolated from kiwifruit in Kagawa prefecture.</title>
        <authorList>
            <person name="Tabuchi M."/>
            <person name="Saito M."/>
            <person name="Fujiwara S."/>
            <person name="Sasa N."/>
            <person name="Akimitsu K."/>
            <person name="Gomi K."/>
            <person name="Konishi-Sugita S."/>
            <person name="Hamano K."/>
            <person name="Kataoka I."/>
        </authorList>
    </citation>
    <scope>NUCLEOTIDE SEQUENCE [LARGE SCALE GENOMIC DNA]</scope>
    <source>
        <strain evidence="1 2">MAFF212206</strain>
    </source>
</reference>